<keyword evidence="7" id="KW-1185">Reference proteome</keyword>
<reference evidence="6" key="1">
    <citation type="submission" date="2019-08" db="EMBL/GenBank/DDBJ databases">
        <title>The genome of the North American firefly Photinus pyralis.</title>
        <authorList>
            <consortium name="Photinus pyralis genome working group"/>
            <person name="Fallon T.R."/>
            <person name="Sander Lower S.E."/>
            <person name="Weng J.-K."/>
        </authorList>
    </citation>
    <scope>NUCLEOTIDE SEQUENCE</scope>
    <source>
        <strain evidence="6">TRF0915ILg1</strain>
        <tissue evidence="6">Whole body</tissue>
    </source>
</reference>
<keyword evidence="2" id="KW-0328">Glycosyltransferase</keyword>
<sequence length="795" mass="89895">MERIIVKRTSSNCSHSKPNQGSDTDKFNKVGLSFSYKTINEVFDQVEAAKLNIIDLGERVIETTATIMAEQLQHSAVQSLFKNATENFNVALIEPLYPGMMSFAGKFNCLLIMILTLDALSCIYHSVGNPAHPVLNPEHVLVLHRIRPLLPNVIQRGGGMHLSDPKPLPKDLRKLLDEATNGFIYFSLGGNIKSNHLPEHVIKVYTETFAELPYTVLWKYEEDLPEKPNNLIISKWFPQQDILRHPNIKLFITQGGLQSLEEAIYSYVPIMGMPFALDQQENFSIWLRFLFGITPTFGARILGIIPTPSYSHQIVYRPLWRELSLRGHQVTVLTPNPIKDPTLTNLTEIDLSFSYKTINEIFDQVEVAKLNIIDLGERVIETTATIMAEQLQHSAVQSLFKNATENFDVALIEPLYPGMMSFAGKFNCPLIMILTLDALSCIYHSVGNPAHPVLNPEHVLGFFGNLNFFQRVQSTFAWLGMKYYICPRIMKGQQGLVNKYVGTKYPTIEEISARSSLMFVNTNIVLHRIRPLLPNVIQLGGGMHLSDPKPLPKDLANLLDKATNGFIYFSLGGNVKSNLLPDYTRKILLETFAELPYSVLWKYEQEDLLDKPDNVITSKWFPQQNILRHPNIKLFITQGGLQSIEEAVYSHVPIIGIPFAVDQEGNVLNMVDKGIGVFLDYKTLEKDVFKKTITEVINNPLYRTKAIELAELAKDVPMSGLESAVWWTEYVIRHKGAKHLRSPALDLPAYQYFLLDVFVFCGLVVLTIGYVVIKLFRLICNLCKKSVGSNKLKTQ</sequence>
<dbReference type="FunFam" id="3.40.50.2000:FF:000021">
    <property type="entry name" value="UDP-glucuronosyltransferase"/>
    <property type="match status" value="1"/>
</dbReference>
<evidence type="ECO:0008006" key="8">
    <source>
        <dbReference type="Google" id="ProtNLM"/>
    </source>
</evidence>
<feature type="region of interest" description="Disordered" evidence="4">
    <location>
        <begin position="1"/>
        <end position="24"/>
    </location>
</feature>
<protein>
    <recommendedName>
        <fullName evidence="8">UDP-glycosyltransferase</fullName>
    </recommendedName>
</protein>
<comment type="similarity">
    <text evidence="1">Belongs to the UDP-glycosyltransferase family.</text>
</comment>
<dbReference type="GO" id="GO:0008194">
    <property type="term" value="F:UDP-glycosyltransferase activity"/>
    <property type="evidence" value="ECO:0007669"/>
    <property type="project" value="InterPro"/>
</dbReference>
<dbReference type="Pfam" id="PF00201">
    <property type="entry name" value="UDPGT"/>
    <property type="match status" value="2"/>
</dbReference>
<keyword evidence="3" id="KW-0808">Transferase</keyword>
<keyword evidence="5" id="KW-0472">Membrane</keyword>
<dbReference type="SUPFAM" id="SSF53756">
    <property type="entry name" value="UDP-Glycosyltransferase/glycogen phosphorylase"/>
    <property type="match status" value="2"/>
</dbReference>
<accession>A0A8K0GN70</accession>
<dbReference type="AlphaFoldDB" id="A0A8K0GN70"/>
<evidence type="ECO:0000256" key="3">
    <source>
        <dbReference type="ARBA" id="ARBA00022679"/>
    </source>
</evidence>
<comment type="caution">
    <text evidence="6">The sequence shown here is derived from an EMBL/GenBank/DDBJ whole genome shotgun (WGS) entry which is preliminary data.</text>
</comment>
<keyword evidence="5" id="KW-0812">Transmembrane</keyword>
<evidence type="ECO:0000313" key="7">
    <source>
        <dbReference type="Proteomes" id="UP000801492"/>
    </source>
</evidence>
<dbReference type="Gene3D" id="3.40.50.2000">
    <property type="entry name" value="Glycogen Phosphorylase B"/>
    <property type="match status" value="3"/>
</dbReference>
<keyword evidence="5" id="KW-1133">Transmembrane helix</keyword>
<feature type="compositionally biased region" description="Polar residues" evidence="4">
    <location>
        <begin position="8"/>
        <end position="22"/>
    </location>
</feature>
<dbReference type="Proteomes" id="UP000801492">
    <property type="component" value="Unassembled WGS sequence"/>
</dbReference>
<dbReference type="InterPro" id="IPR035595">
    <property type="entry name" value="UDP_glycos_trans_CS"/>
</dbReference>
<dbReference type="FunFam" id="3.40.50.2000:FF:000050">
    <property type="entry name" value="UDP-glucuronosyltransferase"/>
    <property type="match status" value="1"/>
</dbReference>
<dbReference type="CDD" id="cd03784">
    <property type="entry name" value="GT1_Gtf-like"/>
    <property type="match status" value="2"/>
</dbReference>
<organism evidence="6 7">
    <name type="scientific">Ignelater luminosus</name>
    <name type="common">Cucubano</name>
    <name type="synonym">Pyrophorus luminosus</name>
    <dbReference type="NCBI Taxonomy" id="2038154"/>
    <lineage>
        <taxon>Eukaryota</taxon>
        <taxon>Metazoa</taxon>
        <taxon>Ecdysozoa</taxon>
        <taxon>Arthropoda</taxon>
        <taxon>Hexapoda</taxon>
        <taxon>Insecta</taxon>
        <taxon>Pterygota</taxon>
        <taxon>Neoptera</taxon>
        <taxon>Endopterygota</taxon>
        <taxon>Coleoptera</taxon>
        <taxon>Polyphaga</taxon>
        <taxon>Elateriformia</taxon>
        <taxon>Elateroidea</taxon>
        <taxon>Elateridae</taxon>
        <taxon>Agrypninae</taxon>
        <taxon>Pyrophorini</taxon>
        <taxon>Ignelater</taxon>
    </lineage>
</organism>
<evidence type="ECO:0000256" key="5">
    <source>
        <dbReference type="SAM" id="Phobius"/>
    </source>
</evidence>
<dbReference type="PANTHER" id="PTHR48043">
    <property type="entry name" value="EG:EG0003.4 PROTEIN-RELATED"/>
    <property type="match status" value="1"/>
</dbReference>
<evidence type="ECO:0000256" key="1">
    <source>
        <dbReference type="ARBA" id="ARBA00009995"/>
    </source>
</evidence>
<proteinExistence type="inferred from homology"/>
<name>A0A8K0GN70_IGNLU</name>
<evidence type="ECO:0000256" key="2">
    <source>
        <dbReference type="ARBA" id="ARBA00022676"/>
    </source>
</evidence>
<feature type="transmembrane region" description="Helical" evidence="5">
    <location>
        <begin position="752"/>
        <end position="776"/>
    </location>
</feature>
<dbReference type="OrthoDB" id="5835829at2759"/>
<evidence type="ECO:0000256" key="4">
    <source>
        <dbReference type="SAM" id="MobiDB-lite"/>
    </source>
</evidence>
<evidence type="ECO:0000313" key="6">
    <source>
        <dbReference type="EMBL" id="KAF2903763.1"/>
    </source>
</evidence>
<dbReference type="InterPro" id="IPR002213">
    <property type="entry name" value="UDP_glucos_trans"/>
</dbReference>
<gene>
    <name evidence="6" type="ORF">ILUMI_02413</name>
</gene>
<dbReference type="InterPro" id="IPR050271">
    <property type="entry name" value="UDP-glycosyltransferase"/>
</dbReference>
<dbReference type="PANTHER" id="PTHR48043:SF159">
    <property type="entry name" value="EG:EG0003.4 PROTEIN-RELATED"/>
    <property type="match status" value="1"/>
</dbReference>
<dbReference type="EMBL" id="VTPC01000938">
    <property type="protein sequence ID" value="KAF2903763.1"/>
    <property type="molecule type" value="Genomic_DNA"/>
</dbReference>
<dbReference type="PROSITE" id="PS00375">
    <property type="entry name" value="UDPGT"/>
    <property type="match status" value="2"/>
</dbReference>